<comment type="caution">
    <text evidence="1">The sequence shown here is derived from an EMBL/GenBank/DDBJ whole genome shotgun (WGS) entry which is preliminary data.</text>
</comment>
<reference evidence="1 2" key="1">
    <citation type="journal article" date="2016" name="Nat. Commun.">
        <title>Thousands of microbial genomes shed light on interconnected biogeochemical processes in an aquifer system.</title>
        <authorList>
            <person name="Anantharaman K."/>
            <person name="Brown C.T."/>
            <person name="Hug L.A."/>
            <person name="Sharon I."/>
            <person name="Castelle C.J."/>
            <person name="Probst A.J."/>
            <person name="Thomas B.C."/>
            <person name="Singh A."/>
            <person name="Wilkins M.J."/>
            <person name="Karaoz U."/>
            <person name="Brodie E.L."/>
            <person name="Williams K.H."/>
            <person name="Hubbard S.S."/>
            <person name="Banfield J.F."/>
        </authorList>
    </citation>
    <scope>NUCLEOTIDE SEQUENCE [LARGE SCALE GENOMIC DNA]</scope>
</reference>
<dbReference type="Proteomes" id="UP000176834">
    <property type="component" value="Unassembled WGS sequence"/>
</dbReference>
<protein>
    <submittedName>
        <fullName evidence="1">Uncharacterized protein</fullName>
    </submittedName>
</protein>
<evidence type="ECO:0000313" key="2">
    <source>
        <dbReference type="Proteomes" id="UP000176834"/>
    </source>
</evidence>
<name>A0A1F8F1Z3_9BACT</name>
<proteinExistence type="predicted"/>
<gene>
    <name evidence="1" type="ORF">A3B86_01900</name>
</gene>
<sequence length="255" mass="28657">MSDFNLTYVQTGDLGNKIGGQEGAKGILSGELIVVRRNDPRAAISSSDNGGISPYVTVPLLNVEAFIADWREFYRLYGMKANPPSLKRFPPVTPGFNWGVWVLKGLTPQRAYEMIQSMFPCWKWCGVSSLDEVVDFDKEVRDVRQQQRIVWCEDSVEPPARLANLSAFQIAERQMNTLGLTETLLLHGWFYCKSGGKSGGKHLDVKNVSLCPASRYSDGNVPSVNWNGNYSKLNVNRYNPGNANDDLRSRQKFRQ</sequence>
<evidence type="ECO:0000313" key="1">
    <source>
        <dbReference type="EMBL" id="OGN07143.1"/>
    </source>
</evidence>
<accession>A0A1F8F1Z3</accession>
<dbReference type="EMBL" id="MGJN01000009">
    <property type="protein sequence ID" value="OGN07143.1"/>
    <property type="molecule type" value="Genomic_DNA"/>
</dbReference>
<organism evidence="1 2">
    <name type="scientific">Candidatus Yanofskybacteria bacterium RIFCSPHIGHO2_02_FULL_38_22b</name>
    <dbReference type="NCBI Taxonomy" id="1802673"/>
    <lineage>
        <taxon>Bacteria</taxon>
        <taxon>Candidatus Yanofskyibacteriota</taxon>
    </lineage>
</organism>
<dbReference type="AlphaFoldDB" id="A0A1F8F1Z3"/>